<dbReference type="Pfam" id="PF07732">
    <property type="entry name" value="Cu-oxidase_3"/>
    <property type="match status" value="1"/>
</dbReference>
<keyword evidence="2" id="KW-0186">Copper</keyword>
<dbReference type="SUPFAM" id="SSF49503">
    <property type="entry name" value="Cupredoxins"/>
    <property type="match status" value="2"/>
</dbReference>
<dbReference type="GO" id="GO:0005507">
    <property type="term" value="F:copper ion binding"/>
    <property type="evidence" value="ECO:0007669"/>
    <property type="project" value="InterPro"/>
</dbReference>
<dbReference type="InterPro" id="IPR011706">
    <property type="entry name" value="Cu-oxidase_C"/>
</dbReference>
<dbReference type="InterPro" id="IPR045087">
    <property type="entry name" value="Cu-oxidase_fam"/>
</dbReference>
<protein>
    <recommendedName>
        <fullName evidence="8">Bilirubin oxidase</fullName>
    </recommendedName>
</protein>
<evidence type="ECO:0000256" key="2">
    <source>
        <dbReference type="ARBA" id="ARBA00023008"/>
    </source>
</evidence>
<name>A0A9P9WEY9_9PEZI</name>
<feature type="chain" id="PRO_5040389884" description="Bilirubin oxidase" evidence="3">
    <location>
        <begin position="22"/>
        <end position="625"/>
    </location>
</feature>
<dbReference type="CDD" id="cd13866">
    <property type="entry name" value="CuRO_2_BOD"/>
    <property type="match status" value="1"/>
</dbReference>
<dbReference type="Pfam" id="PF07731">
    <property type="entry name" value="Cu-oxidase_2"/>
    <property type="match status" value="1"/>
</dbReference>
<dbReference type="PANTHER" id="PTHR48267:SF1">
    <property type="entry name" value="BILIRUBIN OXIDASE"/>
    <property type="match status" value="1"/>
</dbReference>
<evidence type="ECO:0000256" key="3">
    <source>
        <dbReference type="SAM" id="SignalP"/>
    </source>
</evidence>
<proteinExistence type="inferred from homology"/>
<evidence type="ECO:0000313" key="6">
    <source>
        <dbReference type="EMBL" id="KAI1860126.1"/>
    </source>
</evidence>
<dbReference type="InterPro" id="IPR008972">
    <property type="entry name" value="Cupredoxin"/>
</dbReference>
<feature type="domain" description="Plastocyanin-like" evidence="5">
    <location>
        <begin position="102"/>
        <end position="212"/>
    </location>
</feature>
<comment type="caution">
    <text evidence="6">The sequence shown here is derived from an EMBL/GenBank/DDBJ whole genome shotgun (WGS) entry which is preliminary data.</text>
</comment>
<dbReference type="Proteomes" id="UP000829685">
    <property type="component" value="Unassembled WGS sequence"/>
</dbReference>
<keyword evidence="3" id="KW-0732">Signal</keyword>
<evidence type="ECO:0008006" key="8">
    <source>
        <dbReference type="Google" id="ProtNLM"/>
    </source>
</evidence>
<dbReference type="PANTHER" id="PTHR48267">
    <property type="entry name" value="CUPREDOXIN SUPERFAMILY PROTEIN"/>
    <property type="match status" value="1"/>
</dbReference>
<feature type="signal peptide" evidence="3">
    <location>
        <begin position="1"/>
        <end position="21"/>
    </location>
</feature>
<evidence type="ECO:0000256" key="1">
    <source>
        <dbReference type="ARBA" id="ARBA00010609"/>
    </source>
</evidence>
<dbReference type="EMBL" id="JAFIMR010000032">
    <property type="protein sequence ID" value="KAI1860126.1"/>
    <property type="molecule type" value="Genomic_DNA"/>
</dbReference>
<evidence type="ECO:0000313" key="7">
    <source>
        <dbReference type="Proteomes" id="UP000829685"/>
    </source>
</evidence>
<keyword evidence="7" id="KW-1185">Reference proteome</keyword>
<evidence type="ECO:0000259" key="4">
    <source>
        <dbReference type="Pfam" id="PF07731"/>
    </source>
</evidence>
<accession>A0A9P9WEY9</accession>
<comment type="similarity">
    <text evidence="1">Belongs to the multicopper oxidase family.</text>
</comment>
<sequence>MMTPKLSWLTLGSCLVASTLGQTYVVDIPAEESAALATIVEDIPPPVIKARQIAQKSPTYSQIYQVPLPIPPKKEPKKIVTNPVTGKDIWYYEFEIKPFQQQVYPNLSPARLIGYDGIAPGPTIVVPRGTESVVRFMNQADRENSVHLHGSPSRAPFDGWAEDITRPGEYKDYYYPNYQSSRLLWYHDHALGITAENAYFGQAGAYLITDPAEDALGLPSGYGEFDIPLILSSKFYNADGTLKSTAGETDSTWGDIIHVNGQPWPFMDVQPRKYRFRLLNAAVSRSFSLYLAATGTTTKIPFQVIASDAGLLESPATVSDLYQSMAERYEIVIDFSGFAGKSIELRNQVKVGGIGTDVDYTNTDKVMKFNVGPGPVNDPSTVPASLRKVPFPKSTTEIDHHFRFHRSNGEYQINGVVFEDVQNRVLAKVPRGTVEIWELENSSGGWTHPIHVHLVDFRVLKRTGSKRSVETYESKGLKDVVWLAKGETVLVEAHYAPWDGLYMFHCHNLIHEDHDMMAAFNVTDLVGLGYNEATDYSDPMDARWRAKPYDRADFVARTGIFTDQAIVTKVQQLALEQPYSELTAVEQALTDYYTKNGAGNPNSPVKIKRDPESAGTIPRFRRFQA</sequence>
<dbReference type="InterPro" id="IPR011707">
    <property type="entry name" value="Cu-oxidase-like_N"/>
</dbReference>
<dbReference type="OrthoDB" id="262547at2759"/>
<feature type="domain" description="Plastocyanin-like" evidence="4">
    <location>
        <begin position="408"/>
        <end position="523"/>
    </location>
</feature>
<dbReference type="CDD" id="cd13889">
    <property type="entry name" value="CuRO_3_BOD"/>
    <property type="match status" value="1"/>
</dbReference>
<dbReference type="Gene3D" id="2.60.40.420">
    <property type="entry name" value="Cupredoxins - blue copper proteins"/>
    <property type="match status" value="3"/>
</dbReference>
<dbReference type="GO" id="GO:0016491">
    <property type="term" value="F:oxidoreductase activity"/>
    <property type="evidence" value="ECO:0007669"/>
    <property type="project" value="InterPro"/>
</dbReference>
<organism evidence="6 7">
    <name type="scientific">Neoarthrinium moseri</name>
    <dbReference type="NCBI Taxonomy" id="1658444"/>
    <lineage>
        <taxon>Eukaryota</taxon>
        <taxon>Fungi</taxon>
        <taxon>Dikarya</taxon>
        <taxon>Ascomycota</taxon>
        <taxon>Pezizomycotina</taxon>
        <taxon>Sordariomycetes</taxon>
        <taxon>Xylariomycetidae</taxon>
        <taxon>Amphisphaeriales</taxon>
        <taxon>Apiosporaceae</taxon>
        <taxon>Neoarthrinium</taxon>
    </lineage>
</organism>
<evidence type="ECO:0000259" key="5">
    <source>
        <dbReference type="Pfam" id="PF07732"/>
    </source>
</evidence>
<gene>
    <name evidence="6" type="ORF">JX265_010050</name>
</gene>
<reference evidence="6" key="1">
    <citation type="submission" date="2021-03" db="EMBL/GenBank/DDBJ databases">
        <title>Revisited historic fungal species revealed as producer of novel bioactive compounds through whole genome sequencing and comparative genomics.</title>
        <authorList>
            <person name="Vignolle G.A."/>
            <person name="Hochenegger N."/>
            <person name="Mach R.L."/>
            <person name="Mach-Aigner A.R."/>
            <person name="Javad Rahimi M."/>
            <person name="Salim K.A."/>
            <person name="Chan C.M."/>
            <person name="Lim L.B.L."/>
            <person name="Cai F."/>
            <person name="Druzhinina I.S."/>
            <person name="U'Ren J.M."/>
            <person name="Derntl C."/>
        </authorList>
    </citation>
    <scope>NUCLEOTIDE SEQUENCE</scope>
    <source>
        <strain evidence="6">TUCIM 5799</strain>
    </source>
</reference>
<dbReference type="AlphaFoldDB" id="A0A9P9WEY9"/>